<evidence type="ECO:0000256" key="1">
    <source>
        <dbReference type="SAM" id="Phobius"/>
    </source>
</evidence>
<sequence length="64" mass="7723">MNKDIFLNYLELVVIIISFASFLYWQYNYALINFGFFLFILAADLFILFIIYNFIKKNILTHKS</sequence>
<reference evidence="2 3" key="1">
    <citation type="submission" date="2013-06" db="EMBL/GenBank/DDBJ databases">
        <authorList>
            <person name="Weinstock G."/>
            <person name="Sodergren E."/>
            <person name="Lobos E.A."/>
            <person name="Fulton L."/>
            <person name="Fulton R."/>
            <person name="Courtney L."/>
            <person name="Fronick C."/>
            <person name="O'Laughlin M."/>
            <person name="Godfrey J."/>
            <person name="Wilson R.M."/>
            <person name="Miner T."/>
            <person name="Farmer C."/>
            <person name="Delehaunty K."/>
            <person name="Cordes M."/>
            <person name="Minx P."/>
            <person name="Tomlinson C."/>
            <person name="Chen J."/>
            <person name="Wollam A."/>
            <person name="Pepin K.H."/>
            <person name="Bhonagiri V."/>
            <person name="Zhang X."/>
            <person name="Warren W."/>
            <person name="Mitreva M."/>
            <person name="Mardis E.R."/>
            <person name="Wilson R.K."/>
        </authorList>
    </citation>
    <scope>NUCLEOTIDE SEQUENCE [LARGE SCALE GENOMIC DNA]</scope>
    <source>
        <strain evidence="2 3">ATCC 27803</strain>
    </source>
</reference>
<keyword evidence="1" id="KW-0472">Membrane</keyword>
<keyword evidence="1" id="KW-0812">Transmembrane</keyword>
<dbReference type="EMBL" id="AWVI01000023">
    <property type="protein sequence ID" value="ERK46485.1"/>
    <property type="molecule type" value="Genomic_DNA"/>
</dbReference>
<comment type="caution">
    <text evidence="2">The sequence shown here is derived from an EMBL/GenBank/DDBJ whole genome shotgun (WGS) entry which is preliminary data.</text>
</comment>
<proteinExistence type="predicted"/>
<dbReference type="AlphaFoldDB" id="U2P7N3"/>
<accession>U2P7N3</accession>
<evidence type="ECO:0000313" key="2">
    <source>
        <dbReference type="EMBL" id="ERK46485.1"/>
    </source>
</evidence>
<dbReference type="Proteomes" id="UP000016658">
    <property type="component" value="Unassembled WGS sequence"/>
</dbReference>
<gene>
    <name evidence="2" type="ORF">HMPREF0367_00559</name>
</gene>
<name>U2P7N3_9FIRM</name>
<protein>
    <submittedName>
        <fullName evidence="2">Uncharacterized protein</fullName>
    </submittedName>
</protein>
<organism evidence="2 3">
    <name type="scientific">Faecalitalea cylindroides ATCC 27803</name>
    <dbReference type="NCBI Taxonomy" id="649755"/>
    <lineage>
        <taxon>Bacteria</taxon>
        <taxon>Bacillati</taxon>
        <taxon>Bacillota</taxon>
        <taxon>Erysipelotrichia</taxon>
        <taxon>Erysipelotrichales</taxon>
        <taxon>Erysipelotrichaceae</taxon>
        <taxon>Faecalitalea</taxon>
    </lineage>
</organism>
<dbReference type="HOGENOM" id="CLU_2861126_0_0_9"/>
<keyword evidence="1" id="KW-1133">Transmembrane helix</keyword>
<evidence type="ECO:0000313" key="3">
    <source>
        <dbReference type="Proteomes" id="UP000016658"/>
    </source>
</evidence>
<feature type="transmembrane region" description="Helical" evidence="1">
    <location>
        <begin position="7"/>
        <end position="25"/>
    </location>
</feature>
<feature type="transmembrane region" description="Helical" evidence="1">
    <location>
        <begin position="31"/>
        <end position="55"/>
    </location>
</feature>